<reference evidence="2" key="1">
    <citation type="submission" date="2022-11" db="UniProtKB">
        <authorList>
            <consortium name="WormBaseParasite"/>
        </authorList>
    </citation>
    <scope>IDENTIFICATION</scope>
</reference>
<dbReference type="Proteomes" id="UP000887580">
    <property type="component" value="Unplaced"/>
</dbReference>
<accession>A0AC35G1X9</accession>
<proteinExistence type="predicted"/>
<evidence type="ECO:0000313" key="1">
    <source>
        <dbReference type="Proteomes" id="UP000887580"/>
    </source>
</evidence>
<protein>
    <submittedName>
        <fullName evidence="2">SOSS complex subunit A homolog</fullName>
    </submittedName>
</protein>
<dbReference type="WBParaSite" id="PS1159_v2.g22616.t1">
    <property type="protein sequence ID" value="PS1159_v2.g22616.t1"/>
    <property type="gene ID" value="PS1159_v2.g22616"/>
</dbReference>
<organism evidence="1 2">
    <name type="scientific">Panagrolaimus sp. PS1159</name>
    <dbReference type="NCBI Taxonomy" id="55785"/>
    <lineage>
        <taxon>Eukaryota</taxon>
        <taxon>Metazoa</taxon>
        <taxon>Ecdysozoa</taxon>
        <taxon>Nematoda</taxon>
        <taxon>Chromadorea</taxon>
        <taxon>Rhabditida</taxon>
        <taxon>Tylenchina</taxon>
        <taxon>Panagrolaimomorpha</taxon>
        <taxon>Panagrolaimoidea</taxon>
        <taxon>Panagrolaimidae</taxon>
        <taxon>Panagrolaimus</taxon>
    </lineage>
</organism>
<name>A0AC35G1X9_9BILA</name>
<evidence type="ECO:0000313" key="2">
    <source>
        <dbReference type="WBParaSite" id="PS1159_v2.g22616.t1"/>
    </source>
</evidence>
<sequence>MLKQARTLSGVEHTKYEAPSEFEVKMQSAVKTLEDIIAKNSEVESQTIIINMASTNDHQLDIVTSGCIFGCLTSRNREQYAKFSKLLQQTASLNPSVTLTPINFIIIERFWYISDIVRQNLITLLNEMTNWRLTRIEIVLGNALRQFMDFGPLATRYQPLLGTLRILKHNSEFLFKSKESGFLIATTISVCMHYLIEIKQCPSDTVNDSKRILLQILELIMTIYFDSFQAVFGRNSVLILTMLSRYPEIAAIWKQLILTPTTMGVLDLLRRSPEKWLEITVLPLTTTRKFEFLHHTSPELTRPQFRELFRNLTGPNTEGSMKALCLRAFLNPNHQTDPQTMDVRAMHIANLLSSCKTQNESYNFVEFQTCKMAFFIEWLGYDAFPPNFNLPLTIVTSWKAFFHICTTNGPLLCSLYEFLILLVQTLYPPLTPVFVKSITRIIQCLSKNFPVSTLLDSTKIEKPLRELFKETFPELAVFFRKPNNSEVTTVPVSPMVEKAPQISVTSVIDPIETPTQQKEAPPKPRKKSKKRPAPVITLDDEVPEAKSEKNEAGWDSSLGETIEKHMSSLSDDIKEELLKLQNIIKEGGDGVVEIEDACGAIVRNRESLELNDELKDAIADCFLIIFKKFLMEKKFFVPKDDEKWDVRETFKQPFYIIFKQVYTNDEPAIIFSILESMYSKLPIVGYLLLFYILVSKIQDESDLAKDEYTLAYQEFCNSNNKEVSVELAQDMEACAIDDYKLFKFMLPKVFEMFGKDAIGSEPLIRTICTHCDSSVILDLTSNTFCENLVIFRRDSFVQLVTASLEWEEYEQVFFWDLVKGEGIAFEWIVPVLPKLDFEKHSRACYHALVMMRTYGEPNMATLRPLISRPRGDMFVLNALKILVQDDGDCQKLTATLNNLMKKSIEANDFFDGKKAGKQPATKKTIPLQTILGHLDLLRRYCFAKPSGQTEKALKEFVETFSEIKTNSACSELVLEFDELFVAVDILSGPSGRNLRKNRQKGNFEVDDKGPSKRRRIKDDSDED</sequence>